<evidence type="ECO:0000259" key="23">
    <source>
        <dbReference type="PROSITE" id="PS51385"/>
    </source>
</evidence>
<reference evidence="24 25" key="1">
    <citation type="submission" date="2015-10" db="EMBL/GenBank/DDBJ databases">
        <title>Metagenome-Assembled Genomes uncover a global brackish microbiome.</title>
        <authorList>
            <person name="Hugerth L.W."/>
            <person name="Larsson J."/>
            <person name="Alneberg J."/>
            <person name="Lindh M.V."/>
            <person name="Legrand C."/>
            <person name="Pinhassi J."/>
            <person name="Andersson A.F."/>
        </authorList>
    </citation>
    <scope>NUCLEOTIDE SEQUENCE [LARGE SCALE GENOMIC DNA]</scope>
    <source>
        <strain evidence="24">BACL26 MAG-121220-bin70</strain>
    </source>
</reference>
<comment type="similarity">
    <text evidence="5">In the C-terminal section; belongs to the NnrD/CARKD family.</text>
</comment>
<keyword evidence="13" id="KW-0630">Potassium</keyword>
<feature type="domain" description="YjeF C-terminal" evidence="22">
    <location>
        <begin position="228"/>
        <end position="428"/>
    </location>
</feature>
<evidence type="ECO:0000256" key="2">
    <source>
        <dbReference type="ARBA" id="ARBA00000909"/>
    </source>
</evidence>
<dbReference type="CDD" id="cd01171">
    <property type="entry name" value="YXKO-related"/>
    <property type="match status" value="1"/>
</dbReference>
<dbReference type="HAMAP" id="MF_01966">
    <property type="entry name" value="NADHX_epimerase"/>
    <property type="match status" value="1"/>
</dbReference>
<comment type="function">
    <text evidence="18">Bifunctional enzyme that catalyzes the epimerization of the S- and R-forms of NAD(P)HX and the dehydration of the S-form of NAD(P)HX at the expense of ADP, which is converted to AMP. This allows the repair of both epimers of NAD(P)HX, a damaged form of NAD(P)H that is a result of enzymatic or heat-dependent hydration.</text>
</comment>
<evidence type="ECO:0000256" key="1">
    <source>
        <dbReference type="ARBA" id="ARBA00000013"/>
    </source>
</evidence>
<keyword evidence="10" id="KW-0547">Nucleotide-binding</keyword>
<evidence type="ECO:0000256" key="3">
    <source>
        <dbReference type="ARBA" id="ARBA00001958"/>
    </source>
</evidence>
<dbReference type="EC" id="4.2.1.136" evidence="7"/>
<evidence type="ECO:0000256" key="11">
    <source>
        <dbReference type="ARBA" id="ARBA00022840"/>
    </source>
</evidence>
<keyword evidence="24" id="KW-0418">Kinase</keyword>
<keyword evidence="9" id="KW-0479">Metal-binding</keyword>
<dbReference type="NCBIfam" id="TIGR00197">
    <property type="entry name" value="yjeF_nterm"/>
    <property type="match status" value="1"/>
</dbReference>
<evidence type="ECO:0000259" key="22">
    <source>
        <dbReference type="PROSITE" id="PS51383"/>
    </source>
</evidence>
<comment type="cofactor">
    <cofactor evidence="3">
        <name>K(+)</name>
        <dbReference type="ChEBI" id="CHEBI:29103"/>
    </cofactor>
</comment>
<comment type="similarity">
    <text evidence="4">In the N-terminal section; belongs to the NnrE/AIBP family.</text>
</comment>
<dbReference type="InterPro" id="IPR000631">
    <property type="entry name" value="CARKD"/>
</dbReference>
<dbReference type="GO" id="GO:0046872">
    <property type="term" value="F:metal ion binding"/>
    <property type="evidence" value="ECO:0007669"/>
    <property type="project" value="UniProtKB-KW"/>
</dbReference>
<dbReference type="GO" id="GO:0005524">
    <property type="term" value="F:ATP binding"/>
    <property type="evidence" value="ECO:0007669"/>
    <property type="project" value="UniProtKB-KW"/>
</dbReference>
<evidence type="ECO:0000256" key="21">
    <source>
        <dbReference type="ARBA" id="ARBA00049209"/>
    </source>
</evidence>
<evidence type="ECO:0000256" key="14">
    <source>
        <dbReference type="ARBA" id="ARBA00023027"/>
    </source>
</evidence>
<gene>
    <name evidence="24" type="ORF">ABS24_00705</name>
</gene>
<evidence type="ECO:0000256" key="5">
    <source>
        <dbReference type="ARBA" id="ARBA00009524"/>
    </source>
</evidence>
<dbReference type="InterPro" id="IPR004443">
    <property type="entry name" value="YjeF_N_dom"/>
</dbReference>
<evidence type="ECO:0000256" key="10">
    <source>
        <dbReference type="ARBA" id="ARBA00022741"/>
    </source>
</evidence>
<dbReference type="PROSITE" id="PS51385">
    <property type="entry name" value="YJEF_N"/>
    <property type="match status" value="1"/>
</dbReference>
<evidence type="ECO:0000313" key="25">
    <source>
        <dbReference type="Proteomes" id="UP000051213"/>
    </source>
</evidence>
<evidence type="ECO:0000256" key="13">
    <source>
        <dbReference type="ARBA" id="ARBA00022958"/>
    </source>
</evidence>
<comment type="catalytic activity">
    <reaction evidence="21">
        <text>(6S)-NADPHX + ADP = AMP + phosphate + NADPH + H(+)</text>
        <dbReference type="Rhea" id="RHEA:32235"/>
        <dbReference type="ChEBI" id="CHEBI:15378"/>
        <dbReference type="ChEBI" id="CHEBI:43474"/>
        <dbReference type="ChEBI" id="CHEBI:57783"/>
        <dbReference type="ChEBI" id="CHEBI:64076"/>
        <dbReference type="ChEBI" id="CHEBI:456215"/>
        <dbReference type="ChEBI" id="CHEBI:456216"/>
        <dbReference type="EC" id="4.2.1.136"/>
    </reaction>
</comment>
<dbReference type="PROSITE" id="PS51383">
    <property type="entry name" value="YJEF_C_3"/>
    <property type="match status" value="1"/>
</dbReference>
<dbReference type="EC" id="5.1.99.6" evidence="6"/>
<dbReference type="NCBIfam" id="TIGR00196">
    <property type="entry name" value="yjeF_cterm"/>
    <property type="match status" value="1"/>
</dbReference>
<feature type="domain" description="YjeF N-terminal" evidence="23">
    <location>
        <begin position="16"/>
        <end position="218"/>
    </location>
</feature>
<dbReference type="InterPro" id="IPR036652">
    <property type="entry name" value="YjeF_N_dom_sf"/>
</dbReference>
<keyword evidence="12" id="KW-0521">NADP</keyword>
<organism evidence="24 25">
    <name type="scientific">SAR92 bacterium BACL26 MAG-121220-bin70</name>
    <dbReference type="NCBI Taxonomy" id="1655626"/>
    <lineage>
        <taxon>Bacteria</taxon>
        <taxon>Pseudomonadati</taxon>
        <taxon>Pseudomonadota</taxon>
        <taxon>Gammaproteobacteria</taxon>
        <taxon>Cellvibrionales</taxon>
        <taxon>Porticoccaceae</taxon>
        <taxon>SAR92 clade</taxon>
    </lineage>
</organism>
<dbReference type="PIRSF" id="PIRSF017184">
    <property type="entry name" value="Nnr"/>
    <property type="match status" value="1"/>
</dbReference>
<dbReference type="InterPro" id="IPR029056">
    <property type="entry name" value="Ribokinase-like"/>
</dbReference>
<protein>
    <recommendedName>
        <fullName evidence="8">Bifunctional NAD(P)H-hydrate repair enzyme Nnr</fullName>
        <ecNumber evidence="7">4.2.1.136</ecNumber>
        <ecNumber evidence="6">5.1.99.6</ecNumber>
    </recommendedName>
    <alternativeName>
        <fullName evidence="19">Nicotinamide nucleotide repair protein</fullName>
    </alternativeName>
</protein>
<dbReference type="InterPro" id="IPR030677">
    <property type="entry name" value="Nnr"/>
</dbReference>
<keyword evidence="11" id="KW-0067">ATP-binding</keyword>
<evidence type="ECO:0000256" key="20">
    <source>
        <dbReference type="ARBA" id="ARBA00048238"/>
    </source>
</evidence>
<dbReference type="PANTHER" id="PTHR12592:SF0">
    <property type="entry name" value="ATP-DEPENDENT (S)-NAD(P)H-HYDRATE DEHYDRATASE"/>
    <property type="match status" value="1"/>
</dbReference>
<keyword evidence="24" id="KW-0808">Transferase</keyword>
<evidence type="ECO:0000256" key="9">
    <source>
        <dbReference type="ARBA" id="ARBA00022723"/>
    </source>
</evidence>
<dbReference type="GO" id="GO:0110051">
    <property type="term" value="P:metabolite repair"/>
    <property type="evidence" value="ECO:0007669"/>
    <property type="project" value="TreeGrafter"/>
</dbReference>
<dbReference type="Pfam" id="PF01256">
    <property type="entry name" value="Carb_kinase"/>
    <property type="match status" value="1"/>
</dbReference>
<comment type="catalytic activity">
    <reaction evidence="1">
        <text>(6R)-NADHX = (6S)-NADHX</text>
        <dbReference type="Rhea" id="RHEA:32215"/>
        <dbReference type="ChEBI" id="CHEBI:64074"/>
        <dbReference type="ChEBI" id="CHEBI:64075"/>
        <dbReference type="EC" id="5.1.99.6"/>
    </reaction>
</comment>
<dbReference type="GO" id="GO:0052856">
    <property type="term" value="F:NAD(P)HX epimerase activity"/>
    <property type="evidence" value="ECO:0007669"/>
    <property type="project" value="UniProtKB-EC"/>
</dbReference>
<dbReference type="PANTHER" id="PTHR12592">
    <property type="entry name" value="ATP-DEPENDENT (S)-NAD(P)H-HYDRATE DEHYDRATASE FAMILY MEMBER"/>
    <property type="match status" value="1"/>
</dbReference>
<sequence>MSHTLLQDALFNTQTVRELDRLAVKNSGMPSFDLMQKAGAVAFAELLETFGKPSFLHVFCGTGNNGGDGYIIAALAAVQNIPVTIYEVGNTAAISGDANLAKKLCIEANVNLQGLKLDCDLSQGVIVDSLMGTGFKGSLRGEFAEAIEVINCSFLPVMSIDIPSGLSADTGAVEDIAVKADLTVTFIGAKQGLFTGRGPAVSGEIVYDSLDIPESILQKMAPSAELMDLSDLLEYLPEPEADVHKSQRGHCMIIGGELGFGGAAIMAAEACLTTGSGLTSLVTRAEHITASLARQPEIMACAVASGQQLEPLLDGPTVLVIGPGLGRSSWSEQLLQKALASDLPMVVDADGLNIISEGRVVTNLQNINWIMTPHPGEAARLLDVSVAEIEADRFSAVRRLQEKYKAIVILKGAGSLVSAKDGQPIKVC</sequence>
<dbReference type="Gene3D" id="3.40.1190.20">
    <property type="match status" value="1"/>
</dbReference>
<evidence type="ECO:0000256" key="16">
    <source>
        <dbReference type="ARBA" id="ARBA00023239"/>
    </source>
</evidence>
<evidence type="ECO:0000256" key="6">
    <source>
        <dbReference type="ARBA" id="ARBA00012228"/>
    </source>
</evidence>
<dbReference type="AlphaFoldDB" id="A0A0R2TX50"/>
<dbReference type="EMBL" id="LICA01000436">
    <property type="protein sequence ID" value="KRO91735.1"/>
    <property type="molecule type" value="Genomic_DNA"/>
</dbReference>
<name>A0A0R2TX50_9GAMM</name>
<evidence type="ECO:0000256" key="15">
    <source>
        <dbReference type="ARBA" id="ARBA00023235"/>
    </source>
</evidence>
<dbReference type="SUPFAM" id="SSF53613">
    <property type="entry name" value="Ribokinase-like"/>
    <property type="match status" value="1"/>
</dbReference>
<keyword evidence="15" id="KW-0413">Isomerase</keyword>
<evidence type="ECO:0000256" key="19">
    <source>
        <dbReference type="ARBA" id="ARBA00032624"/>
    </source>
</evidence>
<keyword evidence="16" id="KW-0456">Lyase</keyword>
<keyword evidence="17" id="KW-0511">Multifunctional enzyme</keyword>
<evidence type="ECO:0000256" key="18">
    <source>
        <dbReference type="ARBA" id="ARBA00025153"/>
    </source>
</evidence>
<evidence type="ECO:0000256" key="17">
    <source>
        <dbReference type="ARBA" id="ARBA00023268"/>
    </source>
</evidence>
<comment type="catalytic activity">
    <reaction evidence="2">
        <text>(6R)-NADPHX = (6S)-NADPHX</text>
        <dbReference type="Rhea" id="RHEA:32227"/>
        <dbReference type="ChEBI" id="CHEBI:64076"/>
        <dbReference type="ChEBI" id="CHEBI:64077"/>
        <dbReference type="EC" id="5.1.99.6"/>
    </reaction>
</comment>
<evidence type="ECO:0000256" key="8">
    <source>
        <dbReference type="ARBA" id="ARBA00018591"/>
    </source>
</evidence>
<comment type="catalytic activity">
    <reaction evidence="20">
        <text>(6S)-NADHX + ADP = AMP + phosphate + NADH + H(+)</text>
        <dbReference type="Rhea" id="RHEA:32223"/>
        <dbReference type="ChEBI" id="CHEBI:15378"/>
        <dbReference type="ChEBI" id="CHEBI:43474"/>
        <dbReference type="ChEBI" id="CHEBI:57945"/>
        <dbReference type="ChEBI" id="CHEBI:64074"/>
        <dbReference type="ChEBI" id="CHEBI:456215"/>
        <dbReference type="ChEBI" id="CHEBI:456216"/>
        <dbReference type="EC" id="4.2.1.136"/>
    </reaction>
</comment>
<dbReference type="SUPFAM" id="SSF64153">
    <property type="entry name" value="YjeF N-terminal domain-like"/>
    <property type="match status" value="1"/>
</dbReference>
<evidence type="ECO:0000313" key="24">
    <source>
        <dbReference type="EMBL" id="KRO91735.1"/>
    </source>
</evidence>
<accession>A0A0R2TX50</accession>
<proteinExistence type="inferred from homology"/>
<dbReference type="Gene3D" id="3.40.50.10260">
    <property type="entry name" value="YjeF N-terminal domain"/>
    <property type="match status" value="1"/>
</dbReference>
<dbReference type="Pfam" id="PF03853">
    <property type="entry name" value="YjeF_N"/>
    <property type="match status" value="1"/>
</dbReference>
<dbReference type="GO" id="GO:0052855">
    <property type="term" value="F:ADP-dependent NAD(P)H-hydrate dehydratase activity"/>
    <property type="evidence" value="ECO:0007669"/>
    <property type="project" value="UniProtKB-EC"/>
</dbReference>
<dbReference type="Proteomes" id="UP000051213">
    <property type="component" value="Unassembled WGS sequence"/>
</dbReference>
<evidence type="ECO:0000256" key="4">
    <source>
        <dbReference type="ARBA" id="ARBA00006001"/>
    </source>
</evidence>
<keyword evidence="14" id="KW-0520">NAD</keyword>
<evidence type="ECO:0000256" key="7">
    <source>
        <dbReference type="ARBA" id="ARBA00013129"/>
    </source>
</evidence>
<comment type="caution">
    <text evidence="24">The sequence shown here is derived from an EMBL/GenBank/DDBJ whole genome shotgun (WGS) entry which is preliminary data.</text>
</comment>
<dbReference type="GO" id="GO:0016301">
    <property type="term" value="F:kinase activity"/>
    <property type="evidence" value="ECO:0007669"/>
    <property type="project" value="UniProtKB-KW"/>
</dbReference>
<feature type="non-terminal residue" evidence="24">
    <location>
        <position position="428"/>
    </location>
</feature>
<evidence type="ECO:0000256" key="12">
    <source>
        <dbReference type="ARBA" id="ARBA00022857"/>
    </source>
</evidence>